<dbReference type="PANTHER" id="PTHR43420">
    <property type="entry name" value="ACETYLTRANSFERASE"/>
    <property type="match status" value="1"/>
</dbReference>
<dbReference type="InterPro" id="IPR050680">
    <property type="entry name" value="YpeA/RimI_acetyltransf"/>
</dbReference>
<name>A0A9D1SP40_9BACT</name>
<dbReference type="CDD" id="cd04301">
    <property type="entry name" value="NAT_SF"/>
    <property type="match status" value="1"/>
</dbReference>
<sequence length="177" mass="20431">MTKRITICRKRDIAAAGQFYDEVTRYLDSTINYPKWRQGSYPSESSVSEAYNKGTQYLCVDNGRITGAFVLNDDPQGDYASAKWSRRLPEGQYAVLHAFAVHPDFMHGDTAAFMLQWAKERAKKSGAKGIRLDVVPTNYPARRFYEKHGFAFVEERDLGRSFDDIPTFCLYEYYFDK</sequence>
<gene>
    <name evidence="4" type="ORF">IAC72_00995</name>
</gene>
<comment type="caution">
    <text evidence="4">The sequence shown here is derived from an EMBL/GenBank/DDBJ whole genome shotgun (WGS) entry which is preliminary data.</text>
</comment>
<dbReference type="Proteomes" id="UP000886852">
    <property type="component" value="Unassembled WGS sequence"/>
</dbReference>
<dbReference type="PANTHER" id="PTHR43420:SF12">
    <property type="entry name" value="N-ACETYLTRANSFERASE DOMAIN-CONTAINING PROTEIN"/>
    <property type="match status" value="1"/>
</dbReference>
<dbReference type="GO" id="GO:0016747">
    <property type="term" value="F:acyltransferase activity, transferring groups other than amino-acyl groups"/>
    <property type="evidence" value="ECO:0007669"/>
    <property type="project" value="InterPro"/>
</dbReference>
<reference evidence="4" key="1">
    <citation type="submission" date="2020-10" db="EMBL/GenBank/DDBJ databases">
        <authorList>
            <person name="Gilroy R."/>
        </authorList>
    </citation>
    <scope>NUCLEOTIDE SEQUENCE</scope>
    <source>
        <strain evidence="4">ChiHjej12B11-7776</strain>
    </source>
</reference>
<keyword evidence="1" id="KW-0808">Transferase</keyword>
<dbReference type="InterPro" id="IPR016181">
    <property type="entry name" value="Acyl_CoA_acyltransferase"/>
</dbReference>
<protein>
    <submittedName>
        <fullName evidence="4">GNAT family N-acetyltransferase</fullName>
    </submittedName>
</protein>
<evidence type="ECO:0000259" key="3">
    <source>
        <dbReference type="PROSITE" id="PS51186"/>
    </source>
</evidence>
<proteinExistence type="predicted"/>
<dbReference type="InterPro" id="IPR000182">
    <property type="entry name" value="GNAT_dom"/>
</dbReference>
<dbReference type="SUPFAM" id="SSF55729">
    <property type="entry name" value="Acyl-CoA N-acyltransferases (Nat)"/>
    <property type="match status" value="1"/>
</dbReference>
<accession>A0A9D1SP40</accession>
<reference evidence="4" key="2">
    <citation type="journal article" date="2021" name="PeerJ">
        <title>Extensive microbial diversity within the chicken gut microbiome revealed by metagenomics and culture.</title>
        <authorList>
            <person name="Gilroy R."/>
            <person name="Ravi A."/>
            <person name="Getino M."/>
            <person name="Pursley I."/>
            <person name="Horton D.L."/>
            <person name="Alikhan N.F."/>
            <person name="Baker D."/>
            <person name="Gharbi K."/>
            <person name="Hall N."/>
            <person name="Watson M."/>
            <person name="Adriaenssens E.M."/>
            <person name="Foster-Nyarko E."/>
            <person name="Jarju S."/>
            <person name="Secka A."/>
            <person name="Antonio M."/>
            <person name="Oren A."/>
            <person name="Chaudhuri R.R."/>
            <person name="La Ragione R."/>
            <person name="Hildebrand F."/>
            <person name="Pallen M.J."/>
        </authorList>
    </citation>
    <scope>NUCLEOTIDE SEQUENCE</scope>
    <source>
        <strain evidence="4">ChiHjej12B11-7776</strain>
    </source>
</reference>
<evidence type="ECO:0000313" key="4">
    <source>
        <dbReference type="EMBL" id="HIU90578.1"/>
    </source>
</evidence>
<evidence type="ECO:0000313" key="5">
    <source>
        <dbReference type="Proteomes" id="UP000886852"/>
    </source>
</evidence>
<evidence type="ECO:0000256" key="1">
    <source>
        <dbReference type="ARBA" id="ARBA00022679"/>
    </source>
</evidence>
<evidence type="ECO:0000256" key="2">
    <source>
        <dbReference type="ARBA" id="ARBA00023315"/>
    </source>
</evidence>
<keyword evidence="2" id="KW-0012">Acyltransferase</keyword>
<dbReference type="PROSITE" id="PS51186">
    <property type="entry name" value="GNAT"/>
    <property type="match status" value="1"/>
</dbReference>
<organism evidence="4 5">
    <name type="scientific">Candidatus Fimimonas merdipullorum</name>
    <dbReference type="NCBI Taxonomy" id="2840822"/>
    <lineage>
        <taxon>Bacteria</taxon>
        <taxon>Pseudomonadati</taxon>
        <taxon>Myxococcota</taxon>
        <taxon>Myxococcia</taxon>
        <taxon>Myxococcales</taxon>
        <taxon>Cystobacterineae</taxon>
        <taxon>Myxococcaceae</taxon>
        <taxon>Myxococcaceae incertae sedis</taxon>
        <taxon>Candidatus Fimimonas</taxon>
    </lineage>
</organism>
<dbReference type="AlphaFoldDB" id="A0A9D1SP40"/>
<feature type="domain" description="N-acetyltransferase" evidence="3">
    <location>
        <begin position="18"/>
        <end position="176"/>
    </location>
</feature>
<dbReference type="EMBL" id="DVOC01000018">
    <property type="protein sequence ID" value="HIU90578.1"/>
    <property type="molecule type" value="Genomic_DNA"/>
</dbReference>
<dbReference type="Gene3D" id="3.40.630.30">
    <property type="match status" value="1"/>
</dbReference>
<dbReference type="Pfam" id="PF00583">
    <property type="entry name" value="Acetyltransf_1"/>
    <property type="match status" value="1"/>
</dbReference>